<evidence type="ECO:0000313" key="6">
    <source>
        <dbReference type="Proteomes" id="UP000462091"/>
    </source>
</evidence>
<dbReference type="Proteomes" id="UP000251144">
    <property type="component" value="Unassembled WGS sequence"/>
</dbReference>
<evidence type="ECO:0000313" key="3">
    <source>
        <dbReference type="EMBL" id="MSC52914.1"/>
    </source>
</evidence>
<feature type="transmembrane region" description="Helical" evidence="1">
    <location>
        <begin position="12"/>
        <end position="30"/>
    </location>
</feature>
<keyword evidence="1" id="KW-0812">Transmembrane</keyword>
<gene>
    <name evidence="4" type="ORF">C4N26_07875</name>
    <name evidence="3" type="ORF">GKE10_13630</name>
</gene>
<dbReference type="InterPro" id="IPR021994">
    <property type="entry name" value="DUF3592"/>
</dbReference>
<protein>
    <submittedName>
        <fullName evidence="3">Quaternary ammonium compound resistance protein</fullName>
    </submittedName>
</protein>
<reference evidence="3 6" key="2">
    <citation type="journal article" date="2019" name="Nat. Med.">
        <title>A library of human gut bacterial isolates paired with longitudinal multiomics data enables mechanistic microbiome research.</title>
        <authorList>
            <person name="Poyet M."/>
            <person name="Groussin M."/>
            <person name="Gibbons S.M."/>
            <person name="Avila-Pacheco J."/>
            <person name="Jiang X."/>
            <person name="Kearney S.M."/>
            <person name="Perrotta A.R."/>
            <person name="Berdy B."/>
            <person name="Zhao S."/>
            <person name="Lieberman T.D."/>
            <person name="Swanson P.K."/>
            <person name="Smith M."/>
            <person name="Roesemann S."/>
            <person name="Alexander J.E."/>
            <person name="Rich S.A."/>
            <person name="Livny J."/>
            <person name="Vlamakis H."/>
            <person name="Clish C."/>
            <person name="Bullock K."/>
            <person name="Deik A."/>
            <person name="Scott J."/>
            <person name="Pierce K.A."/>
            <person name="Xavier R.J."/>
            <person name="Alm E.J."/>
        </authorList>
    </citation>
    <scope>NUCLEOTIDE SEQUENCE [LARGE SCALE GENOMIC DNA]</scope>
    <source>
        <strain evidence="3 6">BIOML-B1</strain>
    </source>
</reference>
<keyword evidence="1" id="KW-1133">Transmembrane helix</keyword>
<dbReference type="Pfam" id="PF12158">
    <property type="entry name" value="DUF3592"/>
    <property type="match status" value="1"/>
</dbReference>
<sequence length="151" mass="17184">MKKIHKFFSKDLLHILGAVGIFVAFLISIAYKQVGIGALIAAWLIAMAIIGVAWITDIRKADLLKNGKIVSGKVNAVKRVHIKFHMSTYHLADEDVIYPWVIRYQYKIGKDTYYGQSHWFWFKPLVSKGTPIKVTIDPQNPERSIVAAWES</sequence>
<dbReference type="EMBL" id="WKQM01000043">
    <property type="protein sequence ID" value="MSC52914.1"/>
    <property type="molecule type" value="Genomic_DNA"/>
</dbReference>
<comment type="caution">
    <text evidence="3">The sequence shown here is derived from an EMBL/GenBank/DDBJ whole genome shotgun (WGS) entry which is preliminary data.</text>
</comment>
<dbReference type="RefSeq" id="WP_015537049.1">
    <property type="nucleotide sequence ID" value="NZ_CP186691.1"/>
</dbReference>
<organism evidence="3 6">
    <name type="scientific">Faecalibacterium prausnitzii</name>
    <dbReference type="NCBI Taxonomy" id="853"/>
    <lineage>
        <taxon>Bacteria</taxon>
        <taxon>Bacillati</taxon>
        <taxon>Bacillota</taxon>
        <taxon>Clostridia</taxon>
        <taxon>Eubacteriales</taxon>
        <taxon>Oscillospiraceae</taxon>
        <taxon>Faecalibacterium</taxon>
    </lineage>
</organism>
<evidence type="ECO:0000313" key="4">
    <source>
        <dbReference type="EMBL" id="RAW54065.1"/>
    </source>
</evidence>
<proteinExistence type="predicted"/>
<feature type="transmembrane region" description="Helical" evidence="1">
    <location>
        <begin position="36"/>
        <end position="55"/>
    </location>
</feature>
<evidence type="ECO:0000313" key="5">
    <source>
        <dbReference type="Proteomes" id="UP000251144"/>
    </source>
</evidence>
<keyword evidence="1" id="KW-0472">Membrane</keyword>
<dbReference type="EMBL" id="PRLB01000006">
    <property type="protein sequence ID" value="RAW54065.1"/>
    <property type="molecule type" value="Genomic_DNA"/>
</dbReference>
<accession>A0A174AMI1</accession>
<evidence type="ECO:0000259" key="2">
    <source>
        <dbReference type="Pfam" id="PF12158"/>
    </source>
</evidence>
<dbReference type="OrthoDB" id="1857472at2"/>
<dbReference type="Proteomes" id="UP000462091">
    <property type="component" value="Unassembled WGS sequence"/>
</dbReference>
<feature type="domain" description="DUF3592" evidence="2">
    <location>
        <begin position="98"/>
        <end position="148"/>
    </location>
</feature>
<dbReference type="AlphaFoldDB" id="A0A174AMI1"/>
<reference evidence="4 5" key="1">
    <citation type="submission" date="2018-02" db="EMBL/GenBank/DDBJ databases">
        <title>Complete genome sequencing of Faecalibacterium prausnitzii strains isolated from the human gut.</title>
        <authorList>
            <person name="Fitzgerald B.C."/>
            <person name="Shkoporov A.N."/>
            <person name="Ross P.R."/>
            <person name="Hill C."/>
        </authorList>
    </citation>
    <scope>NUCLEOTIDE SEQUENCE [LARGE SCALE GENOMIC DNA]</scope>
    <source>
        <strain evidence="4 5">APC942/32-1</strain>
    </source>
</reference>
<evidence type="ECO:0000256" key="1">
    <source>
        <dbReference type="SAM" id="Phobius"/>
    </source>
</evidence>
<name>A0A174AMI1_9FIRM</name>